<name>A0A180GN33_PUCT1</name>
<dbReference type="OrthoDB" id="2505990at2759"/>
<dbReference type="PANTHER" id="PTHR46564">
    <property type="entry name" value="TRANSPOSASE"/>
    <property type="match status" value="1"/>
</dbReference>
<dbReference type="EnsemblFungi" id="PTTG_27152-t43_1">
    <property type="protein sequence ID" value="PTTG_27152-t43_1-p1"/>
    <property type="gene ID" value="PTTG_27152"/>
</dbReference>
<evidence type="ECO:0000313" key="2">
    <source>
        <dbReference type="EnsemblFungi" id="PTTG_27152-t43_1-p1"/>
    </source>
</evidence>
<gene>
    <name evidence="1" type="ORF">PTTG_27152</name>
</gene>
<sequence length="74" mass="8423">MVFVPYPPAIEVVAVRMALEGFSKPHICQTLGKTISRQSFQQWMLLYQETKAIVCSPESYETRGWPPTLSSEEC</sequence>
<dbReference type="Proteomes" id="UP000005240">
    <property type="component" value="Unassembled WGS sequence"/>
</dbReference>
<reference evidence="2" key="4">
    <citation type="submission" date="2025-05" db="UniProtKB">
        <authorList>
            <consortium name="EnsemblFungi"/>
        </authorList>
    </citation>
    <scope>IDENTIFICATION</scope>
    <source>
        <strain evidence="2">isolate 1-1 / race 1 (BBBD)</strain>
    </source>
</reference>
<reference evidence="1" key="1">
    <citation type="submission" date="2009-11" db="EMBL/GenBank/DDBJ databases">
        <authorList>
            <consortium name="The Broad Institute Genome Sequencing Platform"/>
            <person name="Ward D."/>
            <person name="Feldgarden M."/>
            <person name="Earl A."/>
            <person name="Young S.K."/>
            <person name="Zeng Q."/>
            <person name="Koehrsen M."/>
            <person name="Alvarado L."/>
            <person name="Berlin A."/>
            <person name="Bochicchio J."/>
            <person name="Borenstein D."/>
            <person name="Chapman S.B."/>
            <person name="Chen Z."/>
            <person name="Engels R."/>
            <person name="Freedman E."/>
            <person name="Gellesch M."/>
            <person name="Goldberg J."/>
            <person name="Griggs A."/>
            <person name="Gujja S."/>
            <person name="Heilman E."/>
            <person name="Heiman D."/>
            <person name="Hepburn T."/>
            <person name="Howarth C."/>
            <person name="Jen D."/>
            <person name="Larson L."/>
            <person name="Lewis B."/>
            <person name="Mehta T."/>
            <person name="Park D."/>
            <person name="Pearson M."/>
            <person name="Roberts A."/>
            <person name="Saif S."/>
            <person name="Shea T."/>
            <person name="Shenoy N."/>
            <person name="Sisk P."/>
            <person name="Stolte C."/>
            <person name="Sykes S."/>
            <person name="Thomson T."/>
            <person name="Walk T."/>
            <person name="White J."/>
            <person name="Yandava C."/>
            <person name="Izard J."/>
            <person name="Baranova O.V."/>
            <person name="Blanton J.M."/>
            <person name="Tanner A.C."/>
            <person name="Dewhirst F.E."/>
            <person name="Haas B."/>
            <person name="Nusbaum C."/>
            <person name="Birren B."/>
        </authorList>
    </citation>
    <scope>NUCLEOTIDE SEQUENCE [LARGE SCALE GENOMIC DNA]</scope>
    <source>
        <strain evidence="1">1-1 BBBD Race 1</strain>
    </source>
</reference>
<dbReference type="AlphaFoldDB" id="A0A180GN33"/>
<organism evidence="1">
    <name type="scientific">Puccinia triticina (isolate 1-1 / race 1 (BBBD))</name>
    <name type="common">Brown leaf rust fungus</name>
    <dbReference type="NCBI Taxonomy" id="630390"/>
    <lineage>
        <taxon>Eukaryota</taxon>
        <taxon>Fungi</taxon>
        <taxon>Dikarya</taxon>
        <taxon>Basidiomycota</taxon>
        <taxon>Pucciniomycotina</taxon>
        <taxon>Pucciniomycetes</taxon>
        <taxon>Pucciniales</taxon>
        <taxon>Pucciniaceae</taxon>
        <taxon>Puccinia</taxon>
    </lineage>
</organism>
<keyword evidence="3" id="KW-1185">Reference proteome</keyword>
<dbReference type="VEuPathDB" id="FungiDB:PTTG_27152"/>
<dbReference type="EMBL" id="ADAS02000045">
    <property type="protein sequence ID" value="OAV93944.1"/>
    <property type="molecule type" value="Genomic_DNA"/>
</dbReference>
<reference evidence="2 3" key="3">
    <citation type="journal article" date="2017" name="G3 (Bethesda)">
        <title>Comparative analysis highlights variable genome content of wheat rusts and divergence of the mating loci.</title>
        <authorList>
            <person name="Cuomo C.A."/>
            <person name="Bakkeren G."/>
            <person name="Khalil H.B."/>
            <person name="Panwar V."/>
            <person name="Joly D."/>
            <person name="Linning R."/>
            <person name="Sakthikumar S."/>
            <person name="Song X."/>
            <person name="Adiconis X."/>
            <person name="Fan L."/>
            <person name="Goldberg J.M."/>
            <person name="Levin J.Z."/>
            <person name="Young S."/>
            <person name="Zeng Q."/>
            <person name="Anikster Y."/>
            <person name="Bruce M."/>
            <person name="Wang M."/>
            <person name="Yin C."/>
            <person name="McCallum B."/>
            <person name="Szabo L.J."/>
            <person name="Hulbert S."/>
            <person name="Chen X."/>
            <person name="Fellers J.P."/>
        </authorList>
    </citation>
    <scope>NUCLEOTIDE SEQUENCE</scope>
    <source>
        <strain evidence="2">isolate 1-1 / race 1 (BBBD)</strain>
        <strain evidence="3">Isolate 1-1 / race 1 (BBBD)</strain>
    </source>
</reference>
<dbReference type="PANTHER" id="PTHR46564:SF1">
    <property type="entry name" value="TRANSPOSASE"/>
    <property type="match status" value="1"/>
</dbReference>
<evidence type="ECO:0008006" key="4">
    <source>
        <dbReference type="Google" id="ProtNLM"/>
    </source>
</evidence>
<reference evidence="1" key="2">
    <citation type="submission" date="2016-05" db="EMBL/GenBank/DDBJ databases">
        <title>Comparative analysis highlights variable genome content of wheat rusts and divergence of the mating loci.</title>
        <authorList>
            <person name="Cuomo C.A."/>
            <person name="Bakkeren G."/>
            <person name="Szabo L."/>
            <person name="Khalil H."/>
            <person name="Joly D."/>
            <person name="Goldberg J."/>
            <person name="Young S."/>
            <person name="Zeng Q."/>
            <person name="Fellers J."/>
        </authorList>
    </citation>
    <scope>NUCLEOTIDE SEQUENCE [LARGE SCALE GENOMIC DNA]</scope>
    <source>
        <strain evidence="1">1-1 BBBD Race 1</strain>
    </source>
</reference>
<evidence type="ECO:0000313" key="3">
    <source>
        <dbReference type="Proteomes" id="UP000005240"/>
    </source>
</evidence>
<proteinExistence type="predicted"/>
<accession>A0A180GN33</accession>
<protein>
    <recommendedName>
        <fullName evidence="4">Transposase</fullName>
    </recommendedName>
</protein>
<evidence type="ECO:0000313" key="1">
    <source>
        <dbReference type="EMBL" id="OAV93944.1"/>
    </source>
</evidence>